<evidence type="ECO:0000313" key="1">
    <source>
        <dbReference type="EMBL" id="KKM62024.1"/>
    </source>
</evidence>
<reference evidence="1" key="1">
    <citation type="journal article" date="2015" name="Nature">
        <title>Complex archaea that bridge the gap between prokaryotes and eukaryotes.</title>
        <authorList>
            <person name="Spang A."/>
            <person name="Saw J.H."/>
            <person name="Jorgensen S.L."/>
            <person name="Zaremba-Niedzwiedzka K."/>
            <person name="Martijn J."/>
            <person name="Lind A.E."/>
            <person name="van Eijk R."/>
            <person name="Schleper C."/>
            <person name="Guy L."/>
            <person name="Ettema T.J."/>
        </authorList>
    </citation>
    <scope>NUCLEOTIDE SEQUENCE</scope>
</reference>
<dbReference type="AlphaFoldDB" id="A0A0F9IX72"/>
<name>A0A0F9IX72_9ZZZZ</name>
<gene>
    <name evidence="1" type="ORF">LCGC14_1525860</name>
</gene>
<organism evidence="1">
    <name type="scientific">marine sediment metagenome</name>
    <dbReference type="NCBI Taxonomy" id="412755"/>
    <lineage>
        <taxon>unclassified sequences</taxon>
        <taxon>metagenomes</taxon>
        <taxon>ecological metagenomes</taxon>
    </lineage>
</organism>
<proteinExistence type="predicted"/>
<comment type="caution">
    <text evidence="1">The sequence shown here is derived from an EMBL/GenBank/DDBJ whole genome shotgun (WGS) entry which is preliminary data.</text>
</comment>
<dbReference type="EMBL" id="LAZR01011377">
    <property type="protein sequence ID" value="KKM62024.1"/>
    <property type="molecule type" value="Genomic_DNA"/>
</dbReference>
<protein>
    <submittedName>
        <fullName evidence="1">Uncharacterized protein</fullName>
    </submittedName>
</protein>
<accession>A0A0F9IX72</accession>
<sequence length="47" mass="5659">MKLEEKLMNIIEIKIQFIRSNISTRIKYFRDIILNFIDFPEVDIISG</sequence>